<dbReference type="AlphaFoldDB" id="A0A7W7LDS9"/>
<gene>
    <name evidence="2" type="ORF">FHS38_004180</name>
</gene>
<accession>A0A7W7LDS9</accession>
<dbReference type="Gene3D" id="3.40.710.10">
    <property type="entry name" value="DD-peptidase/beta-lactamase superfamily"/>
    <property type="match status" value="1"/>
</dbReference>
<sequence>MRSETLFNMEIQGSCSDQFSAVREVFADSLRSGADVGASVAVYLDGEPVVDLWGGYADPARTQPWQRDTITNVWSITKTMTALCALLLVDRGELDLCAPVAKYWPEFGTAGKDRVEVRHLLSHTAGLPDWDQPMTLDDLCDWEKATTLLGRQTPRWLPGTASGYHRFTHGFLIGEVVRRISQQSTGAFFADQIAAPLDADFHIGLPSEDDHRVSEVIPAPGPAPAANPRVTIPVGAYVTTQDTWTPQWHRAEIPAAAGYGNARSVAAIQSVLASGGQTPSTRLLSEATCHTVFDEQSHGIDLVLGIPLRFGTGYALSSADAPVSTPNPNTAYWGGRGGSLIVNDLDARMTITYVMNQMTHLGLTDPRGQKLLQAAYKALPH</sequence>
<dbReference type="InterPro" id="IPR052907">
    <property type="entry name" value="Beta-lactamase/esterase"/>
</dbReference>
<keyword evidence="3" id="KW-1185">Reference proteome</keyword>
<feature type="domain" description="Beta-lactamase-related" evidence="1">
    <location>
        <begin position="25"/>
        <end position="360"/>
    </location>
</feature>
<reference evidence="2 3" key="1">
    <citation type="submission" date="2020-08" db="EMBL/GenBank/DDBJ databases">
        <title>Genomic Encyclopedia of Type Strains, Phase III (KMG-III): the genomes of soil and plant-associated and newly described type strains.</title>
        <authorList>
            <person name="Whitman W."/>
        </authorList>
    </citation>
    <scope>NUCLEOTIDE SEQUENCE [LARGE SCALE GENOMIC DNA]</scope>
    <source>
        <strain evidence="2 3">CECT 3265</strain>
    </source>
</reference>
<dbReference type="PANTHER" id="PTHR43319">
    <property type="entry name" value="BETA-LACTAMASE-RELATED"/>
    <property type="match status" value="1"/>
</dbReference>
<evidence type="ECO:0000313" key="2">
    <source>
        <dbReference type="EMBL" id="MBB4888112.1"/>
    </source>
</evidence>
<dbReference type="InterPro" id="IPR012338">
    <property type="entry name" value="Beta-lactam/transpept-like"/>
</dbReference>
<name>A0A7W7LDS9_STRNE</name>
<dbReference type="RefSeq" id="WP_229822630.1">
    <property type="nucleotide sequence ID" value="NZ_BMRW01000008.1"/>
</dbReference>
<dbReference type="PANTHER" id="PTHR43319:SF3">
    <property type="entry name" value="BETA-LACTAMASE-RELATED DOMAIN-CONTAINING PROTEIN"/>
    <property type="match status" value="1"/>
</dbReference>
<comment type="caution">
    <text evidence="2">The sequence shown here is derived from an EMBL/GenBank/DDBJ whole genome shotgun (WGS) entry which is preliminary data.</text>
</comment>
<evidence type="ECO:0000259" key="1">
    <source>
        <dbReference type="Pfam" id="PF00144"/>
    </source>
</evidence>
<dbReference type="EMBL" id="JACHJG010000008">
    <property type="protein sequence ID" value="MBB4888112.1"/>
    <property type="molecule type" value="Genomic_DNA"/>
</dbReference>
<dbReference type="InterPro" id="IPR001466">
    <property type="entry name" value="Beta-lactam-related"/>
</dbReference>
<dbReference type="SUPFAM" id="SSF56601">
    <property type="entry name" value="beta-lactamase/transpeptidase-like"/>
    <property type="match status" value="1"/>
</dbReference>
<evidence type="ECO:0000313" key="3">
    <source>
        <dbReference type="Proteomes" id="UP000556436"/>
    </source>
</evidence>
<dbReference type="Proteomes" id="UP000556436">
    <property type="component" value="Unassembled WGS sequence"/>
</dbReference>
<dbReference type="Pfam" id="PF00144">
    <property type="entry name" value="Beta-lactamase"/>
    <property type="match status" value="1"/>
</dbReference>
<proteinExistence type="predicted"/>
<protein>
    <submittedName>
        <fullName evidence="2">CubicO group peptidase (Beta-lactamase class C family)</fullName>
    </submittedName>
</protein>
<organism evidence="2 3">
    <name type="scientific">Streptomyces netropsis</name>
    <name type="common">Streptoverticillium netropsis</name>
    <dbReference type="NCBI Taxonomy" id="55404"/>
    <lineage>
        <taxon>Bacteria</taxon>
        <taxon>Bacillati</taxon>
        <taxon>Actinomycetota</taxon>
        <taxon>Actinomycetes</taxon>
        <taxon>Kitasatosporales</taxon>
        <taxon>Streptomycetaceae</taxon>
        <taxon>Streptomyces</taxon>
    </lineage>
</organism>